<dbReference type="STRING" id="1697053.AKN87_10855"/>
<dbReference type="Proteomes" id="UP000063953">
    <property type="component" value="Chromosome"/>
</dbReference>
<evidence type="ECO:0000313" key="2">
    <source>
        <dbReference type="Proteomes" id="UP000063953"/>
    </source>
</evidence>
<dbReference type="RefSeq" id="WP_053101154.1">
    <property type="nucleotide sequence ID" value="NZ_CP012365.1"/>
</dbReference>
<dbReference type="FunFam" id="3.30.70.120:FF:000006">
    <property type="entry name" value="GTP cyclohydrolase 1 type 2 homolog"/>
    <property type="match status" value="1"/>
</dbReference>
<organism evidence="1 2">
    <name type="scientific">Thiopseudomonas alkaliphila</name>
    <dbReference type="NCBI Taxonomy" id="1697053"/>
    <lineage>
        <taxon>Bacteria</taxon>
        <taxon>Pseudomonadati</taxon>
        <taxon>Pseudomonadota</taxon>
        <taxon>Gammaproteobacteria</taxon>
        <taxon>Pseudomonadales</taxon>
        <taxon>Pseudomonadaceae</taxon>
        <taxon>Thiopseudomonas</taxon>
    </lineage>
</organism>
<dbReference type="PANTHER" id="PTHR41774:SF1">
    <property type="entry name" value="NGG1P INTERACTING FACTOR NIF3"/>
    <property type="match status" value="1"/>
</dbReference>
<keyword evidence="2" id="KW-1185">Reference proteome</keyword>
<reference evidence="1 2" key="1">
    <citation type="journal article" date="2015" name="Genome Announc.">
        <title>Genome Sequences of Oblitimonas alkaliphila gen. nov. sp. nov. (Proposed), a Novel Bacterium of the Pseudomonadaceae Family.</title>
        <authorList>
            <person name="Lauer A.C."/>
            <person name="Nicholson A.C."/>
            <person name="Humrighouse B.W."/>
            <person name="Emery B."/>
            <person name="Drobish A."/>
            <person name="Juieng P."/>
            <person name="Loparev V."/>
            <person name="McQuiston J.R."/>
        </authorList>
    </citation>
    <scope>NUCLEOTIDE SEQUENCE [LARGE SCALE GENOMIC DNA]</scope>
    <source>
        <strain evidence="1 2">E5571</strain>
    </source>
</reference>
<sequence length="106" mass="11647">MYQLCVYVPESHLTAVKQALFTAGAGALGEYSQCCWQTLGTGQFQPSSASQPFIGEPQQLTQVAEWKLELVVERALIKPVLEALVAAHPYEEPAYHVLPILTLADF</sequence>
<protein>
    <submittedName>
        <fullName evidence="1">NGG1p interacting factor NIF3</fullName>
    </submittedName>
</protein>
<dbReference type="InterPro" id="IPR036069">
    <property type="entry name" value="DUF34/NIF3_sf"/>
</dbReference>
<dbReference type="SUPFAM" id="SSF102705">
    <property type="entry name" value="NIF3 (NGG1p interacting factor 3)-like"/>
    <property type="match status" value="1"/>
</dbReference>
<dbReference type="AlphaFoldDB" id="A0A0K1XF46"/>
<dbReference type="PANTHER" id="PTHR41774">
    <property type="match status" value="1"/>
</dbReference>
<gene>
    <name evidence="1" type="ORF">AKN88_08485</name>
</gene>
<dbReference type="EMBL" id="CP012365">
    <property type="protein sequence ID" value="AKX59961.1"/>
    <property type="molecule type" value="Genomic_DNA"/>
</dbReference>
<dbReference type="Gene3D" id="3.30.70.120">
    <property type="match status" value="1"/>
</dbReference>
<name>A0A0K1XF46_9GAMM</name>
<dbReference type="InterPro" id="IPR015867">
    <property type="entry name" value="N-reg_PII/ATP_PRibTrfase_C"/>
</dbReference>
<accession>A0A0K1XF46</accession>
<proteinExistence type="predicted"/>
<evidence type="ECO:0000313" key="1">
    <source>
        <dbReference type="EMBL" id="AKX59961.1"/>
    </source>
</evidence>